<keyword evidence="1 4" id="KW-0378">Hydrolase</keyword>
<dbReference type="AlphaFoldDB" id="A0A518X898"/>
<evidence type="ECO:0000313" key="4">
    <source>
        <dbReference type="EMBL" id="QDY40434.1"/>
    </source>
</evidence>
<dbReference type="SUPFAM" id="SSF53474">
    <property type="entry name" value="alpha/beta-Hydrolases"/>
    <property type="match status" value="1"/>
</dbReference>
<evidence type="ECO:0000256" key="2">
    <source>
        <dbReference type="SAM" id="SignalP"/>
    </source>
</evidence>
<dbReference type="InterPro" id="IPR049492">
    <property type="entry name" value="BD-FAE-like_dom"/>
</dbReference>
<dbReference type="OrthoDB" id="9771666at2"/>
<keyword evidence="2" id="KW-0732">Signal</keyword>
<protein>
    <submittedName>
        <fullName evidence="4">Alpha/beta hydrolase</fullName>
    </submittedName>
</protein>
<evidence type="ECO:0000256" key="1">
    <source>
        <dbReference type="ARBA" id="ARBA00022801"/>
    </source>
</evidence>
<dbReference type="PANTHER" id="PTHR48081">
    <property type="entry name" value="AB HYDROLASE SUPERFAMILY PROTEIN C4A8.06C"/>
    <property type="match status" value="1"/>
</dbReference>
<dbReference type="Gene3D" id="3.40.50.1820">
    <property type="entry name" value="alpha/beta hydrolase"/>
    <property type="match status" value="1"/>
</dbReference>
<dbReference type="Proteomes" id="UP000319411">
    <property type="component" value="Chromosome"/>
</dbReference>
<accession>A0A518X898</accession>
<gene>
    <name evidence="4" type="ORF">D8B20_00180</name>
</gene>
<dbReference type="Pfam" id="PF20434">
    <property type="entry name" value="BD-FAE"/>
    <property type="match status" value="1"/>
</dbReference>
<dbReference type="EMBL" id="CP032702">
    <property type="protein sequence ID" value="QDY40434.1"/>
    <property type="molecule type" value="Genomic_DNA"/>
</dbReference>
<evidence type="ECO:0000313" key="5">
    <source>
        <dbReference type="Proteomes" id="UP000319411"/>
    </source>
</evidence>
<name>A0A518X898_9GAMM</name>
<dbReference type="KEGG" id="pdis:D8B20_00180"/>
<feature type="domain" description="BD-FAE-like" evidence="3">
    <location>
        <begin position="60"/>
        <end position="258"/>
    </location>
</feature>
<dbReference type="PANTHER" id="PTHR48081:SF6">
    <property type="entry name" value="PEPTIDASE S9 PROLYL OLIGOPEPTIDASE CATALYTIC DOMAIN-CONTAINING PROTEIN"/>
    <property type="match status" value="1"/>
</dbReference>
<organism evidence="4 5">
    <name type="scientific">Candidatus Pantoea soli</name>
    <dbReference type="NCBI Taxonomy" id="3098669"/>
    <lineage>
        <taxon>Bacteria</taxon>
        <taxon>Pseudomonadati</taxon>
        <taxon>Pseudomonadota</taxon>
        <taxon>Gammaproteobacteria</taxon>
        <taxon>Enterobacterales</taxon>
        <taxon>Erwiniaceae</taxon>
        <taxon>Pantoea</taxon>
    </lineage>
</organism>
<keyword evidence="5" id="KW-1185">Reference proteome</keyword>
<proteinExistence type="predicted"/>
<sequence>MFFPRLMALLTVIWLPAAFASQEIPIWPHEAPGNNKFINFSKNPAVNNRAVTQVDNPQMIYVPAAGKNNHSAVLIIPGGGFSYIMKDLEGLDVAKVLSQKGYASFILIYRLPRDGSDDNRNHAFADAQRAMRLIRANAAHYNVAADRIGVMGFSAGAFLAANLSNNPDETTYPATDAQDQTSARPDFSALIYPVVSLKDGVTHPGTRAALYGKSLSPQLIEQNSQEDRVTGRTPPTFLVQALNDGTASPQNALRLFDALRKNHVPTELHLFQQGGHGFGTGMKQNLPVKNWLTLFSDWQSSLVTQNKH</sequence>
<feature type="signal peptide" evidence="2">
    <location>
        <begin position="1"/>
        <end position="20"/>
    </location>
</feature>
<feature type="chain" id="PRO_5022053968" evidence="2">
    <location>
        <begin position="21"/>
        <end position="308"/>
    </location>
</feature>
<dbReference type="InterPro" id="IPR050300">
    <property type="entry name" value="GDXG_lipolytic_enzyme"/>
</dbReference>
<dbReference type="InterPro" id="IPR029058">
    <property type="entry name" value="AB_hydrolase_fold"/>
</dbReference>
<evidence type="ECO:0000259" key="3">
    <source>
        <dbReference type="Pfam" id="PF20434"/>
    </source>
</evidence>
<reference evidence="4 5" key="1">
    <citation type="submission" date="2018-10" db="EMBL/GenBank/DDBJ databases">
        <title>Genome Sequencing of Pantoea dispersa DSM 32899.</title>
        <authorList>
            <person name="Nawrath M."/>
            <person name="Ottenheim C."/>
            <person name="Wilm A."/>
            <person name="Zimmermann W."/>
            <person name="Wu J.C."/>
        </authorList>
    </citation>
    <scope>NUCLEOTIDE SEQUENCE [LARGE SCALE GENOMIC DNA]</scope>
    <source>
        <strain evidence="4 5">DSM 32899</strain>
    </source>
</reference>
<dbReference type="GO" id="GO:0016787">
    <property type="term" value="F:hydrolase activity"/>
    <property type="evidence" value="ECO:0007669"/>
    <property type="project" value="UniProtKB-KW"/>
</dbReference>